<feature type="compositionally biased region" description="Polar residues" evidence="9">
    <location>
        <begin position="130"/>
        <end position="143"/>
    </location>
</feature>
<evidence type="ECO:0000313" key="12">
    <source>
        <dbReference type="Proteomes" id="UP001634007"/>
    </source>
</evidence>
<evidence type="ECO:0000256" key="6">
    <source>
        <dbReference type="ARBA" id="ARBA00023014"/>
    </source>
</evidence>
<dbReference type="SMART" id="SM00478">
    <property type="entry name" value="ENDO3c"/>
    <property type="match status" value="1"/>
</dbReference>
<dbReference type="GO" id="GO:0003677">
    <property type="term" value="F:DNA binding"/>
    <property type="evidence" value="ECO:0007669"/>
    <property type="project" value="UniProtKB-KW"/>
</dbReference>
<feature type="compositionally biased region" description="Basic and acidic residues" evidence="9">
    <location>
        <begin position="1230"/>
        <end position="1261"/>
    </location>
</feature>
<dbReference type="InterPro" id="IPR023170">
    <property type="entry name" value="HhH_base_excis_C"/>
</dbReference>
<dbReference type="InterPro" id="IPR003265">
    <property type="entry name" value="HhH-GPD_domain"/>
</dbReference>
<evidence type="ECO:0000256" key="8">
    <source>
        <dbReference type="ARBA" id="ARBA00023242"/>
    </source>
</evidence>
<evidence type="ECO:0000256" key="3">
    <source>
        <dbReference type="ARBA" id="ARBA00005646"/>
    </source>
</evidence>
<dbReference type="GO" id="GO:0016787">
    <property type="term" value="F:hydrolase activity"/>
    <property type="evidence" value="ECO:0007669"/>
    <property type="project" value="UniProtKB-ARBA"/>
</dbReference>
<comment type="caution">
    <text evidence="11">The sequence shown here is derived from an EMBL/GenBank/DDBJ whole genome shotgun (WGS) entry which is preliminary data.</text>
</comment>
<feature type="region of interest" description="Disordered" evidence="9">
    <location>
        <begin position="933"/>
        <end position="955"/>
    </location>
</feature>
<feature type="compositionally biased region" description="Low complexity" evidence="9">
    <location>
        <begin position="935"/>
        <end position="945"/>
    </location>
</feature>
<dbReference type="Gene3D" id="1.10.1670.10">
    <property type="entry name" value="Helix-hairpin-Helix base-excision DNA repair enzymes (C-terminal)"/>
    <property type="match status" value="1"/>
</dbReference>
<sequence length="1261" mass="142199">MGIGKAVEIGSKERNSWEPITPEKLDKVYVRRQSGDSLSGPRNAVRIEDSNEDVIEKERRRRRSANVAEPFEHLGLRREVPEAAAARDKDVLLADGGAAGFSSCLESNLVAPLAGQPSEELPDSAHHNANIPSSKVDQPSSFEGTHANVFGTSTPTQMDGSKVGINLNKKPRQQKPKKKKHTPKVIREGKPRRVPKRKDLGSTTPKKRKTQDSGSATPSPKKKKRKDLASATPSPKKKKHAREPNQGRPSSVDIDALKDPITVKGHPSLELEEGGDLDISSEFVMEMKISQAPQTEMKSCRRQLDFGANHDGKVTDQQCGSDLLVGTGLGQSKRNSHIADETHSQVLSRKRVNKNSWCLNRIRKIGQNFPIEFKKRRTGRKKRTAAKKMTYMLFVLCPRDFYVSYPRDLKKKRTMRRNGFRSRVETQKLEIPIDANAIGVKFEAGHTANVDRQTADGTTVKGQKRKRSVKGQAKEKGTKLKLQQELKRIIKKIMELNIDDVENQDARKQMVSYKAKKKKKPRSAQGTLVPYKEKKKTKAPRVELDSETIQRWKLSMLIDDGGARDDAKWERERALFQGRIGSFLALMHPTLGDRHFTPWKGSVVDSIVGVYLTQNVSDYLSSNAFMSLASMFRLYLVNGEQNGNKKIADRIQEFLEQIVEKEETIKIQEYHNILEQIVEQLVVDKKGHAKKQASPSAEKKNEATKREKKKKTKADKKSTDPLEWEKLRRAYSSAGPRSADHMDSVDWETVRCAERSEVAEAIKERGQHNVLARRIQVFLNHLVGTQGSIDLEWLRNCPPEKAKEYLLEVDGLGLKSVECVRLLSLHHVSFPVDTNVARIAVRLGWVPLEPLPENLQIHLLEKFPVLDEVQKYLMPRLRELTQRTLYELHYLLITFGKVFCTKTKPNCNACPLRGECKHFASAYASARRSLPACPNSNGENSNGESTAAPGAIPLPESEYQTGSCEPIIEEPASPKTASKESLERDIEDFCRDDDGDELLTINLSQAKSSTGSQRPVNGVGMSEENTTALVTLHDVISMPKLREVTRLRTEHYVYELPDSHPLLRELPKREADDPCPYLLLVRTEDEGADSSKSPNGACGSCLALETCNEQTCREEGHPTIKGTLLIPCRTFLRARFPLNGTYFQVNEVFADHESSHNPIDVPRSWIWNLRRRIVYFGTSATSIFKGLTLEKIQSCFRYGFICVRGVDRKTGFPKPLIPRFHRVAHKSPKEKKDKSPKEKKDKSPKEKKDKSPQEKKDKKGT</sequence>
<dbReference type="CDD" id="cd00056">
    <property type="entry name" value="ENDO3c"/>
    <property type="match status" value="1"/>
</dbReference>
<dbReference type="SMART" id="SM00525">
    <property type="entry name" value="FES"/>
    <property type="match status" value="1"/>
</dbReference>
<evidence type="ECO:0000259" key="10">
    <source>
        <dbReference type="SMART" id="SM00478"/>
    </source>
</evidence>
<keyword evidence="7" id="KW-0238">DNA-binding</keyword>
<feature type="compositionally biased region" description="Polar residues" evidence="9">
    <location>
        <begin position="150"/>
        <end position="159"/>
    </location>
</feature>
<proteinExistence type="inferred from homology"/>
<evidence type="ECO:0000256" key="9">
    <source>
        <dbReference type="SAM" id="MobiDB-lite"/>
    </source>
</evidence>
<organism evidence="11 12">
    <name type="scientific">Eucalyptus globulus</name>
    <name type="common">Tasmanian blue gum</name>
    <dbReference type="NCBI Taxonomy" id="34317"/>
    <lineage>
        <taxon>Eukaryota</taxon>
        <taxon>Viridiplantae</taxon>
        <taxon>Streptophyta</taxon>
        <taxon>Embryophyta</taxon>
        <taxon>Tracheophyta</taxon>
        <taxon>Spermatophyta</taxon>
        <taxon>Magnoliopsida</taxon>
        <taxon>eudicotyledons</taxon>
        <taxon>Gunneridae</taxon>
        <taxon>Pentapetalae</taxon>
        <taxon>rosids</taxon>
        <taxon>malvids</taxon>
        <taxon>Myrtales</taxon>
        <taxon>Myrtaceae</taxon>
        <taxon>Myrtoideae</taxon>
        <taxon>Eucalypteae</taxon>
        <taxon>Eucalyptus</taxon>
    </lineage>
</organism>
<dbReference type="InterPro" id="IPR011257">
    <property type="entry name" value="DNA_glycosylase"/>
</dbReference>
<feature type="compositionally biased region" description="Basic residues" evidence="9">
    <location>
        <begin position="1219"/>
        <end position="1229"/>
    </location>
</feature>
<comment type="subcellular location">
    <subcellularLocation>
        <location evidence="2">Nucleus</location>
    </subcellularLocation>
</comment>
<dbReference type="GO" id="GO:0051536">
    <property type="term" value="F:iron-sulfur cluster binding"/>
    <property type="evidence" value="ECO:0007669"/>
    <property type="project" value="UniProtKB-KW"/>
</dbReference>
<evidence type="ECO:0000256" key="2">
    <source>
        <dbReference type="ARBA" id="ARBA00004123"/>
    </source>
</evidence>
<dbReference type="Pfam" id="PF15628">
    <property type="entry name" value="RRM_DME"/>
    <property type="match status" value="1"/>
</dbReference>
<dbReference type="EMBL" id="JBJKBG010000010">
    <property type="protein sequence ID" value="KAL3718246.1"/>
    <property type="molecule type" value="Genomic_DNA"/>
</dbReference>
<dbReference type="InterPro" id="IPR003651">
    <property type="entry name" value="Endonuclease3_FeS-loop_motif"/>
</dbReference>
<dbReference type="PANTHER" id="PTHR46213">
    <property type="entry name" value="TRANSCRIPTIONAL ACTIVATOR DEMETER"/>
    <property type="match status" value="1"/>
</dbReference>
<feature type="region of interest" description="Disordered" evidence="9">
    <location>
        <begin position="454"/>
        <end position="476"/>
    </location>
</feature>
<feature type="region of interest" description="Disordered" evidence="9">
    <location>
        <begin position="115"/>
        <end position="273"/>
    </location>
</feature>
<keyword evidence="5" id="KW-0408">Iron</keyword>
<keyword evidence="6" id="KW-0411">Iron-sulfur</keyword>
<dbReference type="Gene3D" id="1.10.340.30">
    <property type="entry name" value="Hypothetical protein, domain 2"/>
    <property type="match status" value="1"/>
</dbReference>
<dbReference type="GO" id="GO:0140097">
    <property type="term" value="F:catalytic activity, acting on DNA"/>
    <property type="evidence" value="ECO:0007669"/>
    <property type="project" value="UniProtKB-ARBA"/>
</dbReference>
<dbReference type="GO" id="GO:0046872">
    <property type="term" value="F:metal ion binding"/>
    <property type="evidence" value="ECO:0007669"/>
    <property type="project" value="UniProtKB-KW"/>
</dbReference>
<feature type="region of interest" description="Disordered" evidence="9">
    <location>
        <begin position="1217"/>
        <end position="1261"/>
    </location>
</feature>
<evidence type="ECO:0000256" key="4">
    <source>
        <dbReference type="ARBA" id="ARBA00022723"/>
    </source>
</evidence>
<keyword evidence="8" id="KW-0539">Nucleus</keyword>
<reference evidence="11 12" key="1">
    <citation type="submission" date="2024-11" db="EMBL/GenBank/DDBJ databases">
        <title>Chromosome-level genome assembly of Eucalyptus globulus Labill. provides insights into its genome evolution.</title>
        <authorList>
            <person name="Li X."/>
        </authorList>
    </citation>
    <scope>NUCLEOTIDE SEQUENCE [LARGE SCALE GENOMIC DNA]</scope>
    <source>
        <strain evidence="11">CL2024</strain>
        <tissue evidence="11">Fresh tender leaves</tissue>
    </source>
</reference>
<protein>
    <recommendedName>
        <fullName evidence="10">HhH-GPD domain-containing protein</fullName>
    </recommendedName>
</protein>
<dbReference type="PANTHER" id="PTHR46213:SF13">
    <property type="entry name" value="DEMETER-LIKE PROTEIN 2-RELATED"/>
    <property type="match status" value="1"/>
</dbReference>
<accession>A0ABD3IUI9</accession>
<dbReference type="GO" id="GO:0005634">
    <property type="term" value="C:nucleus"/>
    <property type="evidence" value="ECO:0007669"/>
    <property type="project" value="UniProtKB-SubCell"/>
</dbReference>
<evidence type="ECO:0000313" key="11">
    <source>
        <dbReference type="EMBL" id="KAL3718246.1"/>
    </source>
</evidence>
<keyword evidence="12" id="KW-1185">Reference proteome</keyword>
<dbReference type="InterPro" id="IPR044811">
    <property type="entry name" value="DME/ROS1"/>
</dbReference>
<evidence type="ECO:0000256" key="5">
    <source>
        <dbReference type="ARBA" id="ARBA00023004"/>
    </source>
</evidence>
<evidence type="ECO:0000256" key="7">
    <source>
        <dbReference type="ARBA" id="ARBA00023125"/>
    </source>
</evidence>
<comment type="similarity">
    <text evidence="3">Belongs to the DNA glycosylase family. DEMETER subfamily.</text>
</comment>
<feature type="region of interest" description="Disordered" evidence="9">
    <location>
        <begin position="688"/>
        <end position="720"/>
    </location>
</feature>
<keyword evidence="4" id="KW-0479">Metal-binding</keyword>
<feature type="compositionally biased region" description="Basic residues" evidence="9">
    <location>
        <begin position="169"/>
        <end position="184"/>
    </location>
</feature>
<evidence type="ECO:0000256" key="1">
    <source>
        <dbReference type="ARBA" id="ARBA00001966"/>
    </source>
</evidence>
<feature type="domain" description="HhH-GPD" evidence="10">
    <location>
        <begin position="726"/>
        <end position="879"/>
    </location>
</feature>
<dbReference type="AlphaFoldDB" id="A0ABD3IUI9"/>
<dbReference type="InterPro" id="IPR028925">
    <property type="entry name" value="RRM_DME"/>
</dbReference>
<name>A0ABD3IUI9_EUCGL</name>
<dbReference type="Proteomes" id="UP001634007">
    <property type="component" value="Unassembled WGS sequence"/>
</dbReference>
<comment type="cofactor">
    <cofactor evidence="1">
        <name>[4Fe-4S] cluster</name>
        <dbReference type="ChEBI" id="CHEBI:49883"/>
    </cofactor>
</comment>
<gene>
    <name evidence="11" type="ORF">ACJRO7_003390</name>
</gene>
<dbReference type="SUPFAM" id="SSF48150">
    <property type="entry name" value="DNA-glycosylase"/>
    <property type="match status" value="1"/>
</dbReference>